<evidence type="ECO:0000313" key="1">
    <source>
        <dbReference type="EMBL" id="MBC1173247.1"/>
    </source>
</evidence>
<name>A0A7G3ALZ2_LUTLO</name>
<accession>A0A7G3ALZ2</accession>
<protein>
    <submittedName>
        <fullName evidence="1">Putative secreted protein</fullName>
    </submittedName>
</protein>
<sequence length="224" mass="24667">MSDVILCFWRPWCGADTTVVVANAVLLPERPTHVYVRSVGAACSSTRRDRTRTKALGLASDTTLASISFSKLRGELPRIQCIVGGGDPDTSHSNSTVAPGTWVTRAAGAAVIFTQSCAINLLESPPLDRSELLGSLILRPLVRPHTRNIPIANRSDELISINRTIAFGGFPWETTRIVLDTFSSRSDSDVSPNCYKILFPFTSFPLSFVQHFSSEEKMQQFFFK</sequence>
<proteinExistence type="predicted"/>
<reference evidence="1" key="1">
    <citation type="journal article" date="2020" name="BMC">
        <title>Leishmania infection induces a limited differential gene expression in the sand fly midgut.</title>
        <authorList>
            <person name="Coutinho-Abreu I.V."/>
            <person name="Serafim T.D."/>
            <person name="Meneses C."/>
            <person name="Kamhawi S."/>
            <person name="Oliveira F."/>
            <person name="Valenzuela J.G."/>
        </authorList>
    </citation>
    <scope>NUCLEOTIDE SEQUENCE</scope>
    <source>
        <strain evidence="1">Jacobina</strain>
        <tissue evidence="1">Midgut</tissue>
    </source>
</reference>
<organism evidence="1">
    <name type="scientific">Lutzomyia longipalpis</name>
    <name type="common">Sand fly</name>
    <dbReference type="NCBI Taxonomy" id="7200"/>
    <lineage>
        <taxon>Eukaryota</taxon>
        <taxon>Metazoa</taxon>
        <taxon>Ecdysozoa</taxon>
        <taxon>Arthropoda</taxon>
        <taxon>Hexapoda</taxon>
        <taxon>Insecta</taxon>
        <taxon>Pterygota</taxon>
        <taxon>Neoptera</taxon>
        <taxon>Endopterygota</taxon>
        <taxon>Diptera</taxon>
        <taxon>Nematocera</taxon>
        <taxon>Psychodoidea</taxon>
        <taxon>Psychodidae</taxon>
        <taxon>Lutzomyia</taxon>
        <taxon>Lutzomyia</taxon>
    </lineage>
</organism>
<dbReference type="AlphaFoldDB" id="A0A7G3ALZ2"/>
<dbReference type="EMBL" id="GITU01004544">
    <property type="protein sequence ID" value="MBC1173247.1"/>
    <property type="molecule type" value="Transcribed_RNA"/>
</dbReference>